<dbReference type="GO" id="GO:0003677">
    <property type="term" value="F:DNA binding"/>
    <property type="evidence" value="ECO:0007669"/>
    <property type="project" value="UniProtKB-KW"/>
</dbReference>
<evidence type="ECO:0000256" key="1">
    <source>
        <dbReference type="ARBA" id="ARBA00023125"/>
    </source>
</evidence>
<keyword evidence="4" id="KW-1185">Reference proteome</keyword>
<dbReference type="STRING" id="1837282.A6F49_03835"/>
<dbReference type="RefSeq" id="WP_052500017.1">
    <property type="nucleotide sequence ID" value="NZ_LXEY01000006.1"/>
</dbReference>
<dbReference type="EMBL" id="LXEY01000006">
    <property type="protein sequence ID" value="OAV62940.1"/>
    <property type="molecule type" value="Genomic_DNA"/>
</dbReference>
<name>A0A1B7M2Y4_9MICC</name>
<feature type="domain" description="HTH merR-type" evidence="2">
    <location>
        <begin position="7"/>
        <end position="76"/>
    </location>
</feature>
<protein>
    <recommendedName>
        <fullName evidence="2">HTH merR-type domain-containing protein</fullName>
    </recommendedName>
</protein>
<organism evidence="3 4">
    <name type="scientific">Enteractinococcus helveticum</name>
    <dbReference type="NCBI Taxonomy" id="1837282"/>
    <lineage>
        <taxon>Bacteria</taxon>
        <taxon>Bacillati</taxon>
        <taxon>Actinomycetota</taxon>
        <taxon>Actinomycetes</taxon>
        <taxon>Micrococcales</taxon>
        <taxon>Micrococcaceae</taxon>
    </lineage>
</organism>
<dbReference type="GO" id="GO:0003700">
    <property type="term" value="F:DNA-binding transcription factor activity"/>
    <property type="evidence" value="ECO:0007669"/>
    <property type="project" value="InterPro"/>
</dbReference>
<proteinExistence type="predicted"/>
<evidence type="ECO:0000313" key="4">
    <source>
        <dbReference type="Proteomes" id="UP000078292"/>
    </source>
</evidence>
<dbReference type="SUPFAM" id="SSF46955">
    <property type="entry name" value="Putative DNA-binding domain"/>
    <property type="match status" value="1"/>
</dbReference>
<comment type="caution">
    <text evidence="3">The sequence shown here is derived from an EMBL/GenBank/DDBJ whole genome shotgun (WGS) entry which is preliminary data.</text>
</comment>
<dbReference type="AlphaFoldDB" id="A0A1B7M2Y4"/>
<dbReference type="Proteomes" id="UP000078292">
    <property type="component" value="Unassembled WGS sequence"/>
</dbReference>
<dbReference type="InterPro" id="IPR047057">
    <property type="entry name" value="MerR_fam"/>
</dbReference>
<reference evidence="3 4" key="1">
    <citation type="submission" date="2016-04" db="EMBL/GenBank/DDBJ databases">
        <title>First whole genome shotgun sequence of the bacterium Enteractinococcus sp. strain UASWS1574.</title>
        <authorList>
            <person name="Crovadore J."/>
            <person name="Chablais R."/>
            <person name="Lefort F."/>
        </authorList>
    </citation>
    <scope>NUCLEOTIDE SEQUENCE [LARGE SCALE GENOMIC DNA]</scope>
    <source>
        <strain evidence="3 4">UASWS1574</strain>
    </source>
</reference>
<evidence type="ECO:0000313" key="3">
    <source>
        <dbReference type="EMBL" id="OAV62940.1"/>
    </source>
</evidence>
<gene>
    <name evidence="3" type="ORF">A6F49_03835</name>
</gene>
<dbReference type="CDD" id="cd00592">
    <property type="entry name" value="HTH_MerR-like"/>
    <property type="match status" value="1"/>
</dbReference>
<dbReference type="SMART" id="SM00422">
    <property type="entry name" value="HTH_MERR"/>
    <property type="match status" value="1"/>
</dbReference>
<dbReference type="InterPro" id="IPR009061">
    <property type="entry name" value="DNA-bd_dom_put_sf"/>
</dbReference>
<sequence>MLDLDTVLRSQELADLADTTTRALRHYHKIGLLPEVPRDQNGYRRYSARDLIRVLRIRQLAMSGMPLRKIGDVLEQDTQRQDDLFG</sequence>
<dbReference type="InterPro" id="IPR000551">
    <property type="entry name" value="MerR-type_HTH_dom"/>
</dbReference>
<dbReference type="Gene3D" id="1.10.1660.10">
    <property type="match status" value="1"/>
</dbReference>
<dbReference type="PROSITE" id="PS50937">
    <property type="entry name" value="HTH_MERR_2"/>
    <property type="match status" value="1"/>
</dbReference>
<dbReference type="PANTHER" id="PTHR30204">
    <property type="entry name" value="REDOX-CYCLING DRUG-SENSING TRANSCRIPTIONAL ACTIVATOR SOXR"/>
    <property type="match status" value="1"/>
</dbReference>
<dbReference type="PANTHER" id="PTHR30204:SF93">
    <property type="entry name" value="HTH MERR-TYPE DOMAIN-CONTAINING PROTEIN"/>
    <property type="match status" value="1"/>
</dbReference>
<keyword evidence="1" id="KW-0238">DNA-binding</keyword>
<dbReference type="Pfam" id="PF00376">
    <property type="entry name" value="MerR"/>
    <property type="match status" value="1"/>
</dbReference>
<accession>A0A1B7M2Y4</accession>
<evidence type="ECO:0000259" key="2">
    <source>
        <dbReference type="PROSITE" id="PS50937"/>
    </source>
</evidence>